<dbReference type="InterPro" id="IPR025164">
    <property type="entry name" value="Toastrack_DUF4097"/>
</dbReference>
<comment type="caution">
    <text evidence="2">The sequence shown here is derived from an EMBL/GenBank/DDBJ whole genome shotgun (WGS) entry which is preliminary data.</text>
</comment>
<accession>A0ABW5JAF2</accession>
<protein>
    <submittedName>
        <fullName evidence="2">DUF4097 family beta strand repeat-containing protein</fullName>
    </submittedName>
</protein>
<keyword evidence="3" id="KW-1185">Reference proteome</keyword>
<evidence type="ECO:0000313" key="2">
    <source>
        <dbReference type="EMBL" id="MFD2522583.1"/>
    </source>
</evidence>
<proteinExistence type="predicted"/>
<dbReference type="EMBL" id="JBHULC010000021">
    <property type="protein sequence ID" value="MFD2522583.1"/>
    <property type="molecule type" value="Genomic_DNA"/>
</dbReference>
<evidence type="ECO:0000259" key="1">
    <source>
        <dbReference type="Pfam" id="PF13349"/>
    </source>
</evidence>
<dbReference type="RefSeq" id="WP_340237569.1">
    <property type="nucleotide sequence ID" value="NZ_JBBEWC010000008.1"/>
</dbReference>
<evidence type="ECO:0000313" key="3">
    <source>
        <dbReference type="Proteomes" id="UP001597510"/>
    </source>
</evidence>
<reference evidence="3" key="1">
    <citation type="journal article" date="2019" name="Int. J. Syst. Evol. Microbiol.">
        <title>The Global Catalogue of Microorganisms (GCM) 10K type strain sequencing project: providing services to taxonomists for standard genome sequencing and annotation.</title>
        <authorList>
            <consortium name="The Broad Institute Genomics Platform"/>
            <consortium name="The Broad Institute Genome Sequencing Center for Infectious Disease"/>
            <person name="Wu L."/>
            <person name="Ma J."/>
        </authorList>
    </citation>
    <scope>NUCLEOTIDE SEQUENCE [LARGE SCALE GENOMIC DNA]</scope>
    <source>
        <strain evidence="3">KCTC 52344</strain>
    </source>
</reference>
<sequence length="276" mass="29810">MKKSKIIIAGLVLMSIIGIRPLFAQGEIKEQLVVPLSDPSKPGSLRVELIHGSIKIAGYAGKEVVIDAETTPVNNKRERVDESASGMKRITPRGGLDLTAEERNNKVTVSSHSVRQPVNLTIKVPQQFSLKVSTVNNGDIVIENVSGELEINNVNGAITMNNISGSAVANTVNGVLKANFKSVTDSPMAFTTLNGNVDVTFPANAKMNIKVKSDRGEVYSDFDMDIDKSAPKGVRSNQNGMYKVSVDEWVQGKVNGGGSEIMMKNMHGNIYIRKAK</sequence>
<organism evidence="2 3">
    <name type="scientific">Emticicia soli</name>
    <dbReference type="NCBI Taxonomy" id="2027878"/>
    <lineage>
        <taxon>Bacteria</taxon>
        <taxon>Pseudomonadati</taxon>
        <taxon>Bacteroidota</taxon>
        <taxon>Cytophagia</taxon>
        <taxon>Cytophagales</taxon>
        <taxon>Leadbetterellaceae</taxon>
        <taxon>Emticicia</taxon>
    </lineage>
</organism>
<dbReference type="Proteomes" id="UP001597510">
    <property type="component" value="Unassembled WGS sequence"/>
</dbReference>
<dbReference type="Pfam" id="PF13349">
    <property type="entry name" value="DUF4097"/>
    <property type="match status" value="1"/>
</dbReference>
<gene>
    <name evidence="2" type="ORF">ACFSR2_16925</name>
</gene>
<feature type="domain" description="DUF4097" evidence="1">
    <location>
        <begin position="134"/>
        <end position="247"/>
    </location>
</feature>
<name>A0ABW5JAF2_9BACT</name>